<gene>
    <name evidence="1" type="ORF">PVP01_0900300</name>
</gene>
<organism evidence="1 2">
    <name type="scientific">Plasmodium vivax</name>
    <name type="common">malaria parasite P. vivax</name>
    <dbReference type="NCBI Taxonomy" id="5855"/>
    <lineage>
        <taxon>Eukaryota</taxon>
        <taxon>Sar</taxon>
        <taxon>Alveolata</taxon>
        <taxon>Apicomplexa</taxon>
        <taxon>Aconoidasida</taxon>
        <taxon>Haemosporida</taxon>
        <taxon>Plasmodiidae</taxon>
        <taxon>Plasmodium</taxon>
        <taxon>Plasmodium (Plasmodium)</taxon>
    </lineage>
</organism>
<evidence type="ECO:0000313" key="1">
    <source>
        <dbReference type="EMBL" id="VUZ95653.1"/>
    </source>
</evidence>
<dbReference type="OrthoDB" id="10462212at2759"/>
<protein>
    <submittedName>
        <fullName evidence="1">VIR protein</fullName>
    </submittedName>
</protein>
<accession>A0A564ZVJ6</accession>
<dbReference type="VEuPathDB" id="PlasmoDB:PVW1_000026200"/>
<dbReference type="EMBL" id="LT635620">
    <property type="protein sequence ID" value="VUZ95653.1"/>
    <property type="molecule type" value="Genomic_DNA"/>
</dbReference>
<dbReference type="AlphaFoldDB" id="A0A564ZVJ6"/>
<sequence length="341" mass="40115">MSLLDLDYYEKKPNNLSDIKDVLKELPLYNLYVKIEKKLDNNVDTDNCEECNTKLSGTYPEKSKLLELCKRFCKIISKPSDLNLHCNDKSCIISCHYMNLWLYSYVITITKKSHIIEKFYTALESITKIHRSDMKFCDIKNFKSDPENFNNTKYLNEFVFTYYDIYQKISLQRNEEYQLLCNHIKENFRLYNSIKKNCPELNKCSYKNELMHIKNIFSDPAKLSEIYSKCNYEPTQCKENSIETNDIPCLKEIVSHSATPEIDSDQNNVGNEISKVLTYSIPSLATLTMLYKFTPLGSWLYSKIKRTNNMENNIKAENYYISHHNTRIEEIDPGNNSNNTY</sequence>
<reference evidence="2" key="1">
    <citation type="submission" date="2016-07" db="EMBL/GenBank/DDBJ databases">
        <authorList>
            <consortium name="Pathogen Informatics"/>
        </authorList>
    </citation>
    <scope>NUCLEOTIDE SEQUENCE [LARGE SCALE GENOMIC DNA]</scope>
</reference>
<proteinExistence type="predicted"/>
<dbReference type="VEuPathDB" id="PlasmoDB:PVPAM_110064100"/>
<dbReference type="Proteomes" id="UP000220605">
    <property type="component" value="Chromosome 9"/>
</dbReference>
<name>A0A564ZVJ6_PLAVI</name>
<dbReference type="VEuPathDB" id="PlasmoDB:PVP01_0900300"/>
<evidence type="ECO:0000313" key="2">
    <source>
        <dbReference type="Proteomes" id="UP000220605"/>
    </source>
</evidence>